<comment type="caution">
    <text evidence="3">The sequence shown here is derived from an EMBL/GenBank/DDBJ whole genome shotgun (WGS) entry which is preliminary data.</text>
</comment>
<dbReference type="Gene3D" id="3.40.50.720">
    <property type="entry name" value="NAD(P)-binding Rossmann-like Domain"/>
    <property type="match status" value="1"/>
</dbReference>
<dbReference type="InterPro" id="IPR000594">
    <property type="entry name" value="ThiF_NAD_FAD-bd"/>
</dbReference>
<dbReference type="InterPro" id="IPR035985">
    <property type="entry name" value="Ubiquitin-activating_enz"/>
</dbReference>
<dbReference type="Proteomes" id="UP000300926">
    <property type="component" value="Unassembled WGS sequence"/>
</dbReference>
<dbReference type="Gene3D" id="3.40.140.10">
    <property type="entry name" value="Cytidine Deaminase, domain 2"/>
    <property type="match status" value="1"/>
</dbReference>
<dbReference type="AlphaFoldDB" id="A0A4C3APW2"/>
<evidence type="ECO:0000259" key="1">
    <source>
        <dbReference type="Pfam" id="PF00899"/>
    </source>
</evidence>
<evidence type="ECO:0000259" key="2">
    <source>
        <dbReference type="Pfam" id="PF14464"/>
    </source>
</evidence>
<evidence type="ECO:0000313" key="4">
    <source>
        <dbReference type="Proteomes" id="UP000300926"/>
    </source>
</evidence>
<dbReference type="Pfam" id="PF14457">
    <property type="entry name" value="Prok-E2_A"/>
    <property type="match status" value="1"/>
</dbReference>
<dbReference type="EMBL" id="BFIH01000047">
    <property type="protein sequence ID" value="GCO31925.1"/>
    <property type="molecule type" value="Genomic_DNA"/>
</dbReference>
<reference evidence="3 4" key="1">
    <citation type="submission" date="2018-04" db="EMBL/GenBank/DDBJ databases">
        <title>Large scale genomics of bovine and human commensal E. coli to reveal the emerging process of EHEC.</title>
        <authorList>
            <person name="Arimizu Y."/>
            <person name="Ogura Y."/>
        </authorList>
    </citation>
    <scope>NUCLEOTIDE SEQUENCE [LARGE SCALE GENOMIC DNA]</scope>
    <source>
        <strain evidence="3 4">ECSC038</strain>
    </source>
</reference>
<dbReference type="SUPFAM" id="SSF102712">
    <property type="entry name" value="JAB1/MPN domain"/>
    <property type="match status" value="1"/>
</dbReference>
<proteinExistence type="predicted"/>
<dbReference type="InterPro" id="IPR032865">
    <property type="entry name" value="Prok-E2_A"/>
</dbReference>
<feature type="domain" description="JAB" evidence="2">
    <location>
        <begin position="617"/>
        <end position="734"/>
    </location>
</feature>
<organism evidence="3 4">
    <name type="scientific">Escherichia coli</name>
    <dbReference type="NCBI Taxonomy" id="562"/>
    <lineage>
        <taxon>Bacteria</taxon>
        <taxon>Pseudomonadati</taxon>
        <taxon>Pseudomonadota</taxon>
        <taxon>Gammaproteobacteria</taxon>
        <taxon>Enterobacterales</taxon>
        <taxon>Enterobacteriaceae</taxon>
        <taxon>Escherichia</taxon>
    </lineage>
</organism>
<evidence type="ECO:0000313" key="3">
    <source>
        <dbReference type="EMBL" id="GCO31925.1"/>
    </source>
</evidence>
<gene>
    <name evidence="3" type="ORF">ExPECSC038_02795</name>
</gene>
<protein>
    <submittedName>
        <fullName evidence="3">Uncharacterized protein</fullName>
    </submittedName>
</protein>
<feature type="domain" description="THIF-type NAD/FAD binding fold" evidence="1">
    <location>
        <begin position="369"/>
        <end position="486"/>
    </location>
</feature>
<dbReference type="Pfam" id="PF00899">
    <property type="entry name" value="ThiF"/>
    <property type="match status" value="1"/>
</dbReference>
<dbReference type="Pfam" id="PF14464">
    <property type="entry name" value="Prok-JAB"/>
    <property type="match status" value="1"/>
</dbReference>
<sequence>MIEYFELGERLDSSGRDSLYPQTISLLKACENHPYVTVRELRFSEINDNRSEYLIIDAADGTVASGNQARIRRKERLAIEVNPKSSIPILVHALRKDFPVLSHQHAGEPGSPRILCLYEASWSAVERSWTPERFLERIFWWLRESAELHLHREDQPLEQLFYLSPYQLILPANYPDYHHATDNKLSLQMVSEGRPIILRAVPEQDTSSVKPFRLLTIAVPPVDVSTVATYPDNLGKLEEQLNEWGSELLKPLTDAVYEAIPSDGIRPTSGKGEGLLILLWIPRLRNGETERTDVMGYVVQSSLGELATALDMLAPKNERGVQHRVRLLGGSISTKWRQLPLLPVEIRSAMKATHARDISAVDSESAAFRGILAGVGALGSTLADIWIRMGWGTWTFIDPDRLLPHNLSRHIGFDCHIGVSKPHIIQHIAKSIYPHEPLPQAIHKSILDDDDDIAKAMNEADLVVDVSTTFEVPRTLALKDDIPRIVSLFLTPSGQSSVMLMEDVDRQCRIDAIEGQYYRAILSSEWGSTHLQHNYGDRWVGGGCRDISVRMSSECIHVHAGILSRQLRQTALKGNARLCIWVSDEISGAMDAHEIELYSVVSIISGEWVVKYDQGLAQKLQHTRLQALPNETGGAIVGITDFKNKTIILVDVLPEPIDSKSSPASFVRGEAGQQEALERVHQLTARVVDYVGEWHSHPQGFSAKASNEDDNLIKKLHQKMRVEGLPAVMLIVAENDINIVVR</sequence>
<accession>A0A4C3APW2</accession>
<dbReference type="InterPro" id="IPR028090">
    <property type="entry name" value="JAB_dom_prok"/>
</dbReference>
<dbReference type="GO" id="GO:0008641">
    <property type="term" value="F:ubiquitin-like modifier activating enzyme activity"/>
    <property type="evidence" value="ECO:0007669"/>
    <property type="project" value="InterPro"/>
</dbReference>
<dbReference type="RefSeq" id="WP_000575188.1">
    <property type="nucleotide sequence ID" value="NZ_BFIH01000047.1"/>
</dbReference>
<dbReference type="SUPFAM" id="SSF69572">
    <property type="entry name" value="Activating enzymes of the ubiquitin-like proteins"/>
    <property type="match status" value="1"/>
</dbReference>
<name>A0A4C3APW2_ECOLX</name>